<protein>
    <submittedName>
        <fullName evidence="1">Uncharacterized protein</fullName>
    </submittedName>
</protein>
<geneLocation type="plasmid" evidence="1 2">
    <name>p1</name>
</geneLocation>
<dbReference type="EMBL" id="CP062960">
    <property type="protein sequence ID" value="QOW64694.1"/>
    <property type="molecule type" value="Genomic_DNA"/>
</dbReference>
<proteinExistence type="predicted"/>
<name>A0A7S6WX31_9MICC</name>
<evidence type="ECO:0000313" key="1">
    <source>
        <dbReference type="EMBL" id="QOW64694.1"/>
    </source>
</evidence>
<dbReference type="GeneID" id="96624835"/>
<gene>
    <name evidence="1" type="ORF">IDM49_11365</name>
</gene>
<dbReference type="AlphaFoldDB" id="A0A7S6WX31"/>
<dbReference type="KEGG" id="rter:IDM49_11365"/>
<dbReference type="RefSeq" id="WP_193836748.1">
    <property type="nucleotide sequence ID" value="NZ_CP062960.1"/>
</dbReference>
<sequence>MLSYPALAYYNSTHYTMRSCTVTEATARETRTVTTSTQLSIYTSDCGTLEYNARVSGEEHQSLETKINDRRGQQLEFGFGKFQFWSGPKMVYTVGGIE</sequence>
<keyword evidence="2" id="KW-1185">Reference proteome</keyword>
<dbReference type="Proteomes" id="UP000516404">
    <property type="component" value="Plasmid p1"/>
</dbReference>
<evidence type="ECO:0000313" key="2">
    <source>
        <dbReference type="Proteomes" id="UP000516404"/>
    </source>
</evidence>
<reference evidence="1 2" key="1">
    <citation type="submission" date="2020-09" db="EMBL/GenBank/DDBJ databases">
        <title>Investigation of environmental microbes.</title>
        <authorList>
            <person name="Ou Y."/>
            <person name="Kang Q."/>
        </authorList>
    </citation>
    <scope>NUCLEOTIDE SEQUENCE [LARGE SCALE GENOMIC DNA]</scope>
    <source>
        <strain evidence="1 2">KJZ-14</strain>
        <plasmid evidence="1 2">p1</plasmid>
    </source>
</reference>
<organism evidence="1 2">
    <name type="scientific">Rothia terrae</name>
    <dbReference type="NCBI Taxonomy" id="396015"/>
    <lineage>
        <taxon>Bacteria</taxon>
        <taxon>Bacillati</taxon>
        <taxon>Actinomycetota</taxon>
        <taxon>Actinomycetes</taxon>
        <taxon>Micrococcales</taxon>
        <taxon>Micrococcaceae</taxon>
        <taxon>Rothia</taxon>
    </lineage>
</organism>
<keyword evidence="1" id="KW-0614">Plasmid</keyword>
<accession>A0A7S6WX31</accession>